<comment type="caution">
    <text evidence="2">The sequence shown here is derived from an EMBL/GenBank/DDBJ whole genome shotgun (WGS) entry which is preliminary data.</text>
</comment>
<organism evidence="2 3">
    <name type="scientific">Portunus trituberculatus</name>
    <name type="common">Swimming crab</name>
    <name type="synonym">Neptunus trituberculatus</name>
    <dbReference type="NCBI Taxonomy" id="210409"/>
    <lineage>
        <taxon>Eukaryota</taxon>
        <taxon>Metazoa</taxon>
        <taxon>Ecdysozoa</taxon>
        <taxon>Arthropoda</taxon>
        <taxon>Crustacea</taxon>
        <taxon>Multicrustacea</taxon>
        <taxon>Malacostraca</taxon>
        <taxon>Eumalacostraca</taxon>
        <taxon>Eucarida</taxon>
        <taxon>Decapoda</taxon>
        <taxon>Pleocyemata</taxon>
        <taxon>Brachyura</taxon>
        <taxon>Eubrachyura</taxon>
        <taxon>Portunoidea</taxon>
        <taxon>Portunidae</taxon>
        <taxon>Portuninae</taxon>
        <taxon>Portunus</taxon>
    </lineage>
</organism>
<proteinExistence type="predicted"/>
<evidence type="ECO:0000313" key="2">
    <source>
        <dbReference type="EMBL" id="MPC83300.1"/>
    </source>
</evidence>
<evidence type="ECO:0000313" key="3">
    <source>
        <dbReference type="Proteomes" id="UP000324222"/>
    </source>
</evidence>
<dbReference type="EMBL" id="VSRR010062144">
    <property type="protein sequence ID" value="MPC83300.1"/>
    <property type="molecule type" value="Genomic_DNA"/>
</dbReference>
<feature type="compositionally biased region" description="Basic residues" evidence="1">
    <location>
        <begin position="25"/>
        <end position="41"/>
    </location>
</feature>
<feature type="region of interest" description="Disordered" evidence="1">
    <location>
        <begin position="1"/>
        <end position="52"/>
    </location>
</feature>
<feature type="compositionally biased region" description="Basic and acidic residues" evidence="1">
    <location>
        <begin position="1"/>
        <end position="16"/>
    </location>
</feature>
<keyword evidence="3" id="KW-1185">Reference proteome</keyword>
<dbReference type="Proteomes" id="UP000324222">
    <property type="component" value="Unassembled WGS sequence"/>
</dbReference>
<evidence type="ECO:0000256" key="1">
    <source>
        <dbReference type="SAM" id="MobiDB-lite"/>
    </source>
</evidence>
<reference evidence="2 3" key="1">
    <citation type="submission" date="2019-05" db="EMBL/GenBank/DDBJ databases">
        <title>Another draft genome of Portunus trituberculatus and its Hox gene families provides insights of decapod evolution.</title>
        <authorList>
            <person name="Jeong J.-H."/>
            <person name="Song I."/>
            <person name="Kim S."/>
            <person name="Choi T."/>
            <person name="Kim D."/>
            <person name="Ryu S."/>
            <person name="Kim W."/>
        </authorList>
    </citation>
    <scope>NUCLEOTIDE SEQUENCE [LARGE SCALE GENOMIC DNA]</scope>
    <source>
        <tissue evidence="2">Muscle</tissue>
    </source>
</reference>
<dbReference type="AlphaFoldDB" id="A0A5B7IFV9"/>
<gene>
    <name evidence="2" type="ORF">E2C01_078007</name>
</gene>
<accession>A0A5B7IFV9</accession>
<name>A0A5B7IFV9_PORTR</name>
<protein>
    <submittedName>
        <fullName evidence="2">Uncharacterized protein</fullName>
    </submittedName>
</protein>
<sequence length="52" mass="5950">MSGSVRREDREAKVRVAQEPLHPGGAHRRGRSSPHHQRGRRSPTPGEDHDRY</sequence>